<dbReference type="AlphaFoldDB" id="A0A1F6C8D5"/>
<gene>
    <name evidence="4" type="ORF">A3F84_21900</name>
</gene>
<evidence type="ECO:0008006" key="6">
    <source>
        <dbReference type="Google" id="ProtNLM"/>
    </source>
</evidence>
<feature type="domain" description="Helicase ATP-binding" evidence="2">
    <location>
        <begin position="125"/>
        <end position="273"/>
    </location>
</feature>
<accession>A0A1F6C8D5</accession>
<evidence type="ECO:0000313" key="4">
    <source>
        <dbReference type="EMBL" id="OGG45350.1"/>
    </source>
</evidence>
<evidence type="ECO:0000313" key="5">
    <source>
        <dbReference type="Proteomes" id="UP000178606"/>
    </source>
</evidence>
<evidence type="ECO:0000256" key="1">
    <source>
        <dbReference type="ARBA" id="ARBA00022801"/>
    </source>
</evidence>
<dbReference type="PROSITE" id="PS51192">
    <property type="entry name" value="HELICASE_ATP_BIND_1"/>
    <property type="match status" value="1"/>
</dbReference>
<evidence type="ECO:0000259" key="2">
    <source>
        <dbReference type="PROSITE" id="PS51192"/>
    </source>
</evidence>
<dbReference type="InterPro" id="IPR014001">
    <property type="entry name" value="Helicase_ATP-bd"/>
</dbReference>
<comment type="caution">
    <text evidence="4">The sequence shown here is derived from an EMBL/GenBank/DDBJ whole genome shotgun (WGS) entry which is preliminary data.</text>
</comment>
<dbReference type="PROSITE" id="PS51194">
    <property type="entry name" value="HELICASE_CTER"/>
    <property type="match status" value="1"/>
</dbReference>
<dbReference type="InterPro" id="IPR049730">
    <property type="entry name" value="SNF2/RAD54-like_C"/>
</dbReference>
<dbReference type="Gene3D" id="3.40.50.300">
    <property type="entry name" value="P-loop containing nucleotide triphosphate hydrolases"/>
    <property type="match status" value="2"/>
</dbReference>
<proteinExistence type="predicted"/>
<evidence type="ECO:0000259" key="3">
    <source>
        <dbReference type="PROSITE" id="PS51194"/>
    </source>
</evidence>
<protein>
    <recommendedName>
        <fullName evidence="6">Helicase</fullName>
    </recommendedName>
</protein>
<feature type="domain" description="Helicase C-terminal" evidence="3">
    <location>
        <begin position="526"/>
        <end position="702"/>
    </location>
</feature>
<organism evidence="4 5">
    <name type="scientific">Handelsmanbacteria sp. (strain RIFCSPLOWO2_12_FULL_64_10)</name>
    <dbReference type="NCBI Taxonomy" id="1817868"/>
    <lineage>
        <taxon>Bacteria</taxon>
        <taxon>Candidatus Handelsmaniibacteriota</taxon>
    </lineage>
</organism>
<dbReference type="PANTHER" id="PTHR45766:SF6">
    <property type="entry name" value="SWI_SNF-RELATED MATRIX-ASSOCIATED ACTIN-DEPENDENT REGULATOR OF CHROMATIN SUBFAMILY A-LIKE PROTEIN 1"/>
    <property type="match status" value="1"/>
</dbReference>
<name>A0A1F6C8D5_HANXR</name>
<sequence>MLLDPTEVGDIDAAYAVSWLSDTRPSERITPENRQLLKSEVGARAIIDLEQWYERQWGDARDFKEELIDLLDASKFGQKEYTPYQVYMKALYEYFKDDLAGEAPGPTRSAVELAEFQEDAVKKARKILARYDGVMIADSVGLGKTWIGKKLLEDFAYHLRQKALVVCPASLREMWERELATATISATVLSQEELGREEFDPAPWGDADVVLVDESHNFRNRNAQRYGNLERLMGANGGKGRDGSRKKVLLLTATPINNDLFDLYNQFCLITRGDRSYFSACGIGDLNRYFLKARRDSRTNSAAFALFNLLEEVVIRRTRPFIRKAYPEATIGGKRIHFPQRRLKTVRYDLEATYTGIYDGVVSGIESLNLAPYNLESYKKAGVDVDEFEAGREQALVGIFKSRYLKRFESSIEAFRVSVRRALAFLKTFESYILDGRLLKSSDFHKALGYVTREDEEDDATPTSLADEMDASEEARGILDGMEAMDPSRYDLRKLHQAVQHDVEALTAIWDRVKDIRAEEDAKLARLKNLLSTDLRGKKVLIFTYYKDTARYLYRHLGHPDNPEAVKFSQQLGDVAARRMDSGADPKERQRIIQGFAPKANGKPDWIGTDREIDILISTDVLSEGQNLQDCGHLVNYDLHWNPTRMVQRAGRIDRIGTDFDTLSLYNMFPDEGLERLLGLVESLGRKIADIDRAGFLDASVLGETVHPQNFNTLRRIRDEDGTVIEEEEQFTELASNEFLIQQLRALLDAGGKEMLESLPDGIHSGLARAGAKGAFFYFQAPSHEGRNHHFWKYYDLKEQRVIDNRYLVANLIACERDTPRVVDLDLLGSVFDLQEKVIEDILQSVQEQRALEAAPRSVDPIQQTVATALQGYLNHPDVERKRAVEAIRFLNQPMLAVQVRDLRQAYKDFQRKGEVKALLTTVEGLREKFGGEEAAAQRKGTTAARPLSREDLRLICFDLVTGG</sequence>
<dbReference type="EMBL" id="MFKF01000379">
    <property type="protein sequence ID" value="OGG45350.1"/>
    <property type="molecule type" value="Genomic_DNA"/>
</dbReference>
<dbReference type="SUPFAM" id="SSF52540">
    <property type="entry name" value="P-loop containing nucleoside triphosphate hydrolases"/>
    <property type="match status" value="1"/>
</dbReference>
<dbReference type="GO" id="GO:0016787">
    <property type="term" value="F:hydrolase activity"/>
    <property type="evidence" value="ECO:0007669"/>
    <property type="project" value="UniProtKB-KW"/>
</dbReference>
<dbReference type="InterPro" id="IPR001650">
    <property type="entry name" value="Helicase_C-like"/>
</dbReference>
<reference evidence="4 5" key="1">
    <citation type="journal article" date="2016" name="Nat. Commun.">
        <title>Thousands of microbial genomes shed light on interconnected biogeochemical processes in an aquifer system.</title>
        <authorList>
            <person name="Anantharaman K."/>
            <person name="Brown C.T."/>
            <person name="Hug L.A."/>
            <person name="Sharon I."/>
            <person name="Castelle C.J."/>
            <person name="Probst A.J."/>
            <person name="Thomas B.C."/>
            <person name="Singh A."/>
            <person name="Wilkins M.J."/>
            <person name="Karaoz U."/>
            <person name="Brodie E.L."/>
            <person name="Williams K.H."/>
            <person name="Hubbard S.S."/>
            <person name="Banfield J.F."/>
        </authorList>
    </citation>
    <scope>NUCLEOTIDE SEQUENCE [LARGE SCALE GENOMIC DNA]</scope>
    <source>
        <strain evidence="5">RIFCSPLOWO2_12_FULL_64_10</strain>
    </source>
</reference>
<dbReference type="Pfam" id="PF00271">
    <property type="entry name" value="Helicase_C"/>
    <property type="match status" value="1"/>
</dbReference>
<keyword evidence="1" id="KW-0378">Hydrolase</keyword>
<dbReference type="SMART" id="SM00490">
    <property type="entry name" value="HELICc"/>
    <property type="match status" value="1"/>
</dbReference>
<dbReference type="SMART" id="SM00487">
    <property type="entry name" value="DEXDc"/>
    <property type="match status" value="1"/>
</dbReference>
<dbReference type="InterPro" id="IPR027417">
    <property type="entry name" value="P-loop_NTPase"/>
</dbReference>
<dbReference type="Proteomes" id="UP000178606">
    <property type="component" value="Unassembled WGS sequence"/>
</dbReference>
<dbReference type="CDD" id="cd18793">
    <property type="entry name" value="SF2_C_SNF"/>
    <property type="match status" value="1"/>
</dbReference>
<dbReference type="PANTHER" id="PTHR45766">
    <property type="entry name" value="DNA ANNEALING HELICASE AND ENDONUCLEASE ZRANB3 FAMILY MEMBER"/>
    <property type="match status" value="1"/>
</dbReference>